<evidence type="ECO:0000256" key="5">
    <source>
        <dbReference type="ARBA" id="ARBA00022685"/>
    </source>
</evidence>
<dbReference type="InterPro" id="IPR008175">
    <property type="entry name" value="Galanin_pre"/>
</dbReference>
<evidence type="ECO:0000256" key="3">
    <source>
        <dbReference type="ARBA" id="ARBA00019079"/>
    </source>
</evidence>
<dbReference type="GO" id="GO:0007218">
    <property type="term" value="P:neuropeptide signaling pathway"/>
    <property type="evidence" value="ECO:0007669"/>
    <property type="project" value="UniProtKB-KW"/>
</dbReference>
<evidence type="ECO:0000256" key="4">
    <source>
        <dbReference type="ARBA" id="ARBA00022525"/>
    </source>
</evidence>
<evidence type="ECO:0000256" key="1">
    <source>
        <dbReference type="ARBA" id="ARBA00004613"/>
    </source>
</evidence>
<dbReference type="OrthoDB" id="8721537at2759"/>
<evidence type="ECO:0000259" key="10">
    <source>
        <dbReference type="PROSITE" id="PS00861"/>
    </source>
</evidence>
<evidence type="ECO:0000256" key="9">
    <source>
        <dbReference type="SAM" id="Phobius"/>
    </source>
</evidence>
<evidence type="ECO:0000256" key="6">
    <source>
        <dbReference type="ARBA" id="ARBA00022702"/>
    </source>
</evidence>
<protein>
    <recommendedName>
        <fullName evidence="3">Galanin peptides</fullName>
    </recommendedName>
</protein>
<evidence type="ECO:0000256" key="7">
    <source>
        <dbReference type="ARBA" id="ARBA00022729"/>
    </source>
</evidence>
<keyword evidence="12" id="KW-1185">Reference proteome</keyword>
<dbReference type="Pfam" id="PF06540">
    <property type="entry name" value="GMAP"/>
    <property type="match status" value="1"/>
</dbReference>
<dbReference type="GO" id="GO:0030141">
    <property type="term" value="C:secretory granule"/>
    <property type="evidence" value="ECO:0007669"/>
    <property type="project" value="TreeGrafter"/>
</dbReference>
<dbReference type="InterPro" id="IPR013068">
    <property type="entry name" value="GMAP"/>
</dbReference>
<reference evidence="11 12" key="1">
    <citation type="submission" date="2021-06" db="EMBL/GenBank/DDBJ databases">
        <title>Chromosome-level genome assembly of the red-tail catfish (Hemibagrus wyckioides).</title>
        <authorList>
            <person name="Shao F."/>
        </authorList>
    </citation>
    <scope>NUCLEOTIDE SEQUENCE [LARGE SCALE GENOMIC DNA]</scope>
    <source>
        <strain evidence="11">EC202008001</strain>
        <tissue evidence="11">Blood</tissue>
    </source>
</reference>
<keyword evidence="8" id="KW-0527">Neuropeptide</keyword>
<sequence>MTLWLRSDREKPSSTLNKLFGQADCREGQCYAVAPRTVIILHTNQMQKCIGGVCISLVFCAVLTETLGMVIAAKEKRGWTLNSAGYLLGPRRIDHLIQIKEAPSARGREELLGEYGIDSHRTLSDKHGLAGKRDALMLDEIKSGPLRIADEDIVHTIVDFLSYLKLKGGRGSEHYTLNKNTEPNSDV</sequence>
<dbReference type="PANTHER" id="PTHR16839">
    <property type="entry name" value="GALANIN"/>
    <property type="match status" value="1"/>
</dbReference>
<evidence type="ECO:0000313" key="12">
    <source>
        <dbReference type="Proteomes" id="UP000824219"/>
    </source>
</evidence>
<dbReference type="EMBL" id="JAHKSW010000008">
    <property type="protein sequence ID" value="KAG7329475.1"/>
    <property type="molecule type" value="Genomic_DNA"/>
</dbReference>
<keyword evidence="7" id="KW-0732">Signal</keyword>
<dbReference type="AlphaFoldDB" id="A0A9D3NYB3"/>
<evidence type="ECO:0000313" key="11">
    <source>
        <dbReference type="EMBL" id="KAG7329475.1"/>
    </source>
</evidence>
<keyword evidence="5" id="KW-0165">Cleavage on pair of basic residues</keyword>
<accession>A0A9D3NYB3</accession>
<dbReference type="InterPro" id="IPR008174">
    <property type="entry name" value="Galanin"/>
</dbReference>
<proteinExistence type="inferred from homology"/>
<dbReference type="GO" id="GO:0005184">
    <property type="term" value="F:neuropeptide hormone activity"/>
    <property type="evidence" value="ECO:0007669"/>
    <property type="project" value="TreeGrafter"/>
</dbReference>
<name>A0A9D3NYB3_9TELE</name>
<dbReference type="GO" id="GO:0005615">
    <property type="term" value="C:extracellular space"/>
    <property type="evidence" value="ECO:0007669"/>
    <property type="project" value="TreeGrafter"/>
</dbReference>
<dbReference type="PANTHER" id="PTHR16839:SF1">
    <property type="entry name" value="GALANIN PEPTIDES"/>
    <property type="match status" value="1"/>
</dbReference>
<organism evidence="11 12">
    <name type="scientific">Hemibagrus wyckioides</name>
    <dbReference type="NCBI Taxonomy" id="337641"/>
    <lineage>
        <taxon>Eukaryota</taxon>
        <taxon>Metazoa</taxon>
        <taxon>Chordata</taxon>
        <taxon>Craniata</taxon>
        <taxon>Vertebrata</taxon>
        <taxon>Euteleostomi</taxon>
        <taxon>Actinopterygii</taxon>
        <taxon>Neopterygii</taxon>
        <taxon>Teleostei</taxon>
        <taxon>Ostariophysi</taxon>
        <taxon>Siluriformes</taxon>
        <taxon>Bagridae</taxon>
        <taxon>Hemibagrus</taxon>
    </lineage>
</organism>
<evidence type="ECO:0000256" key="8">
    <source>
        <dbReference type="ARBA" id="ARBA00023320"/>
    </source>
</evidence>
<feature type="transmembrane region" description="Helical" evidence="9">
    <location>
        <begin position="50"/>
        <end position="73"/>
    </location>
</feature>
<dbReference type="Pfam" id="PF01296">
    <property type="entry name" value="Galanin"/>
    <property type="match status" value="2"/>
</dbReference>
<dbReference type="GO" id="GO:0031763">
    <property type="term" value="F:galanin receptor binding"/>
    <property type="evidence" value="ECO:0007669"/>
    <property type="project" value="TreeGrafter"/>
</dbReference>
<dbReference type="PROSITE" id="PS00861">
    <property type="entry name" value="GALANIN"/>
    <property type="match status" value="1"/>
</dbReference>
<keyword evidence="9" id="KW-0812">Transmembrane</keyword>
<comment type="similarity">
    <text evidence="2">Belongs to the galanin family.</text>
</comment>
<keyword evidence="9" id="KW-0472">Membrane</keyword>
<comment type="caution">
    <text evidence="11">The sequence shown here is derived from an EMBL/GenBank/DDBJ whole genome shotgun (WGS) entry which is preliminary data.</text>
</comment>
<keyword evidence="6" id="KW-0372">Hormone</keyword>
<keyword evidence="9" id="KW-1133">Transmembrane helix</keyword>
<dbReference type="Proteomes" id="UP000824219">
    <property type="component" value="Linkage Group LG08"/>
</dbReference>
<comment type="subcellular location">
    <subcellularLocation>
        <location evidence="1">Secreted</location>
    </subcellularLocation>
</comment>
<dbReference type="SMART" id="SM00071">
    <property type="entry name" value="Galanin"/>
    <property type="match status" value="1"/>
</dbReference>
<evidence type="ECO:0000256" key="2">
    <source>
        <dbReference type="ARBA" id="ARBA00006871"/>
    </source>
</evidence>
<gene>
    <name evidence="11" type="ORF">KOW79_007649</name>
</gene>
<keyword evidence="4" id="KW-0964">Secreted</keyword>
<feature type="domain" description="Galanin" evidence="10">
    <location>
        <begin position="78"/>
        <end position="90"/>
    </location>
</feature>